<dbReference type="EMBL" id="LR862144">
    <property type="protein sequence ID" value="CAD1824891.1"/>
    <property type="molecule type" value="Genomic_DNA"/>
</dbReference>
<organism evidence="3">
    <name type="scientific">Ananas comosus var. bracteatus</name>
    <name type="common">red pineapple</name>
    <dbReference type="NCBI Taxonomy" id="296719"/>
    <lineage>
        <taxon>Eukaryota</taxon>
        <taxon>Viridiplantae</taxon>
        <taxon>Streptophyta</taxon>
        <taxon>Embryophyta</taxon>
        <taxon>Tracheophyta</taxon>
        <taxon>Spermatophyta</taxon>
        <taxon>Magnoliopsida</taxon>
        <taxon>Liliopsida</taxon>
        <taxon>Poales</taxon>
        <taxon>Bromeliaceae</taxon>
        <taxon>Bromelioideae</taxon>
        <taxon>Ananas</taxon>
    </lineage>
</organism>
<dbReference type="InterPro" id="IPR011990">
    <property type="entry name" value="TPR-like_helical_dom_sf"/>
</dbReference>
<accession>A0A6V7P229</accession>
<gene>
    <name evidence="3" type="ORF">CB5_LOCUS8102</name>
</gene>
<dbReference type="AlphaFoldDB" id="A0A6V7P229"/>
<evidence type="ECO:0008006" key="4">
    <source>
        <dbReference type="Google" id="ProtNLM"/>
    </source>
</evidence>
<name>A0A6V7P229_ANACO</name>
<protein>
    <recommendedName>
        <fullName evidence="4">Pentatricopeptide repeat-containing protein At3g42630</fullName>
    </recommendedName>
</protein>
<dbReference type="PANTHER" id="PTHR47493">
    <property type="entry name" value="OS08G0520200 PROTEIN"/>
    <property type="match status" value="1"/>
</dbReference>
<reference evidence="3" key="1">
    <citation type="submission" date="2020-07" db="EMBL/GenBank/DDBJ databases">
        <authorList>
            <person name="Lin J."/>
        </authorList>
    </citation>
    <scope>NUCLEOTIDE SEQUENCE</scope>
</reference>
<evidence type="ECO:0000313" key="3">
    <source>
        <dbReference type="EMBL" id="CAD1824891.1"/>
    </source>
</evidence>
<sequence>METLMLTLTLTLTPPSISPLLSLPRASTSLRSRASLLRRSSARESVAMNSLRRDKRITNEELAALIQELGPNNMPEDAPRLLIQLQSRGLEQPNNPALSVLMLVYAKNGFLRQAQALWGQLINSSYVPTLEVISNLMDSYATMGQFDEIRRIVEETAFRDFGFCREVYSLAVSCFGKSGQLEMMEDTVKDMVSKGFKVDSLTGNAFVKYYSVFGSLAEMEAAYQRLKKSRILIEEEAIRSMASAYISEGKFYKLGEFLKDVGLGRRNVGNLLWNLLLLSFAVNFKMKSLQREFLNMLDAGFSPNLTTFNIRTMAFSRMCMFWDLHLSIEHMKSERIVPDLVTFGCFVDAYMGRRLGRNLYFALEKMNAKSAPVVSTDPIVFEAFGKGDFHASSEDLIQSTPRQGKWTYSKLVDVYLKKQYRSNQIFWNY</sequence>
<dbReference type="PANTHER" id="PTHR47493:SF1">
    <property type="entry name" value="OS08G0520200 PROTEIN"/>
    <property type="match status" value="1"/>
</dbReference>
<keyword evidence="1" id="KW-0677">Repeat</keyword>
<evidence type="ECO:0000256" key="1">
    <source>
        <dbReference type="ARBA" id="ARBA00022737"/>
    </source>
</evidence>
<dbReference type="InterPro" id="IPR002885">
    <property type="entry name" value="PPR_rpt"/>
</dbReference>
<dbReference type="Gene3D" id="1.25.40.10">
    <property type="entry name" value="Tetratricopeptide repeat domain"/>
    <property type="match status" value="2"/>
</dbReference>
<proteinExistence type="predicted"/>
<dbReference type="NCBIfam" id="TIGR00756">
    <property type="entry name" value="PPR"/>
    <property type="match status" value="1"/>
</dbReference>
<keyword evidence="2" id="KW-0809">Transit peptide</keyword>
<dbReference type="Pfam" id="PF01535">
    <property type="entry name" value="PPR"/>
    <property type="match status" value="1"/>
</dbReference>
<evidence type="ECO:0000256" key="2">
    <source>
        <dbReference type="ARBA" id="ARBA00022946"/>
    </source>
</evidence>